<gene>
    <name evidence="2" type="ORF">A8950_1495</name>
</gene>
<name>A0A4R6WTV5_9PROT</name>
<dbReference type="Proteomes" id="UP000295783">
    <property type="component" value="Unassembled WGS sequence"/>
</dbReference>
<feature type="chain" id="PRO_5020620469" evidence="1">
    <location>
        <begin position="28"/>
        <end position="101"/>
    </location>
</feature>
<comment type="caution">
    <text evidence="2">The sequence shown here is derived from an EMBL/GenBank/DDBJ whole genome shotgun (WGS) entry which is preliminary data.</text>
</comment>
<keyword evidence="1" id="KW-0732">Signal</keyword>
<accession>A0A4R6WTV5</accession>
<evidence type="ECO:0000313" key="2">
    <source>
        <dbReference type="EMBL" id="TDQ83209.1"/>
    </source>
</evidence>
<protein>
    <submittedName>
        <fullName evidence="2">Uncharacterized protein</fullName>
    </submittedName>
</protein>
<proteinExistence type="predicted"/>
<dbReference type="AlphaFoldDB" id="A0A4R6WTV5"/>
<dbReference type="RefSeq" id="WP_133612985.1">
    <property type="nucleotide sequence ID" value="NZ_SNYW01000007.1"/>
</dbReference>
<sequence length="101" mass="10572">MTRFLRKSTTTLAILALAFCLPQLARAEEKLGPLVLETKPKLSAGQFIANCQSIGGTVSDGGSTGHGGRAVNCQKDNGLDVSCDFNPNQPAQCQGTGPRPQ</sequence>
<keyword evidence="3" id="KW-1185">Reference proteome</keyword>
<evidence type="ECO:0000256" key="1">
    <source>
        <dbReference type="SAM" id="SignalP"/>
    </source>
</evidence>
<reference evidence="2 3" key="1">
    <citation type="submission" date="2019-03" db="EMBL/GenBank/DDBJ databases">
        <title>Genomic Encyclopedia of Type Strains, Phase III (KMG-III): the genomes of soil and plant-associated and newly described type strains.</title>
        <authorList>
            <person name="Whitman W."/>
        </authorList>
    </citation>
    <scope>NUCLEOTIDE SEQUENCE [LARGE SCALE GENOMIC DNA]</scope>
    <source>
        <strain evidence="2 3">CGMCC 1.7660</strain>
    </source>
</reference>
<organism evidence="2 3">
    <name type="scientific">Dongia mobilis</name>
    <dbReference type="NCBI Taxonomy" id="578943"/>
    <lineage>
        <taxon>Bacteria</taxon>
        <taxon>Pseudomonadati</taxon>
        <taxon>Pseudomonadota</taxon>
        <taxon>Alphaproteobacteria</taxon>
        <taxon>Rhodospirillales</taxon>
        <taxon>Dongiaceae</taxon>
        <taxon>Dongia</taxon>
    </lineage>
</organism>
<feature type="signal peptide" evidence="1">
    <location>
        <begin position="1"/>
        <end position="27"/>
    </location>
</feature>
<evidence type="ECO:0000313" key="3">
    <source>
        <dbReference type="Proteomes" id="UP000295783"/>
    </source>
</evidence>
<dbReference type="EMBL" id="SNYW01000007">
    <property type="protein sequence ID" value="TDQ83209.1"/>
    <property type="molecule type" value="Genomic_DNA"/>
</dbReference>